<dbReference type="OrthoDB" id="10021397at2759"/>
<dbReference type="InterPro" id="IPR020846">
    <property type="entry name" value="MFS_dom"/>
</dbReference>
<reference evidence="11" key="1">
    <citation type="journal article" date="2014" name="Proc. Natl. Acad. Sci. U.S.A.">
        <title>Extensive sampling of basidiomycete genomes demonstrates inadequacy of the white-rot/brown-rot paradigm for wood decay fungi.</title>
        <authorList>
            <person name="Riley R."/>
            <person name="Salamov A.A."/>
            <person name="Brown D.W."/>
            <person name="Nagy L.G."/>
            <person name="Floudas D."/>
            <person name="Held B.W."/>
            <person name="Levasseur A."/>
            <person name="Lombard V."/>
            <person name="Morin E."/>
            <person name="Otillar R."/>
            <person name="Lindquist E.A."/>
            <person name="Sun H."/>
            <person name="LaButti K.M."/>
            <person name="Schmutz J."/>
            <person name="Jabbour D."/>
            <person name="Luo H."/>
            <person name="Baker S.E."/>
            <person name="Pisabarro A.G."/>
            <person name="Walton J.D."/>
            <person name="Blanchette R.A."/>
            <person name="Henrissat B."/>
            <person name="Martin F."/>
            <person name="Cullen D."/>
            <person name="Hibbett D.S."/>
            <person name="Grigoriev I.V."/>
        </authorList>
    </citation>
    <scope>NUCLEOTIDE SEQUENCE [LARGE SCALE GENOMIC DNA]</scope>
    <source>
        <strain evidence="11">FD-172 SS1</strain>
    </source>
</reference>
<accession>A0A067MT60</accession>
<protein>
    <recommendedName>
        <fullName evidence="9">Major facilitator superfamily (MFS) profile domain-containing protein</fullName>
    </recommendedName>
</protein>
<keyword evidence="11" id="KW-1185">Reference proteome</keyword>
<dbReference type="Gene3D" id="1.20.1720.10">
    <property type="entry name" value="Multidrug resistance protein D"/>
    <property type="match status" value="1"/>
</dbReference>
<feature type="transmembrane region" description="Helical" evidence="8">
    <location>
        <begin position="123"/>
        <end position="142"/>
    </location>
</feature>
<dbReference type="FunFam" id="1.20.1720.10:FF:000013">
    <property type="entry name" value="Related to multidrug resistance proteins"/>
    <property type="match status" value="1"/>
</dbReference>
<evidence type="ECO:0000256" key="6">
    <source>
        <dbReference type="ARBA" id="ARBA00023136"/>
    </source>
</evidence>
<evidence type="ECO:0000256" key="7">
    <source>
        <dbReference type="SAM" id="MobiDB-lite"/>
    </source>
</evidence>
<dbReference type="InParanoid" id="A0A067MT60"/>
<dbReference type="SUPFAM" id="SSF103473">
    <property type="entry name" value="MFS general substrate transporter"/>
    <property type="match status" value="1"/>
</dbReference>
<keyword evidence="3" id="KW-0813">Transport</keyword>
<dbReference type="Gene3D" id="1.20.1250.20">
    <property type="entry name" value="MFS general substrate transporter like domains"/>
    <property type="match status" value="1"/>
</dbReference>
<dbReference type="HOGENOM" id="CLU_000960_22_0_1"/>
<feature type="region of interest" description="Disordered" evidence="7">
    <location>
        <begin position="1"/>
        <end position="47"/>
    </location>
</feature>
<comment type="subcellular location">
    <subcellularLocation>
        <location evidence="1">Endomembrane system</location>
        <topology evidence="1">Multi-pass membrane protein</topology>
    </subcellularLocation>
</comment>
<evidence type="ECO:0000256" key="5">
    <source>
        <dbReference type="ARBA" id="ARBA00022989"/>
    </source>
</evidence>
<feature type="transmembrane region" description="Helical" evidence="8">
    <location>
        <begin position="249"/>
        <end position="268"/>
    </location>
</feature>
<feature type="transmembrane region" description="Helical" evidence="8">
    <location>
        <begin position="318"/>
        <end position="337"/>
    </location>
</feature>
<dbReference type="FunCoup" id="A0A067MT60">
    <property type="interactions" value="29"/>
</dbReference>
<name>A0A067MT60_BOTB1</name>
<dbReference type="GO" id="GO:0012505">
    <property type="term" value="C:endomembrane system"/>
    <property type="evidence" value="ECO:0007669"/>
    <property type="project" value="UniProtKB-SubCell"/>
</dbReference>
<dbReference type="Pfam" id="PF07690">
    <property type="entry name" value="MFS_1"/>
    <property type="match status" value="1"/>
</dbReference>
<feature type="region of interest" description="Disordered" evidence="7">
    <location>
        <begin position="572"/>
        <end position="602"/>
    </location>
</feature>
<dbReference type="EMBL" id="KL198020">
    <property type="protein sequence ID" value="KDQ18789.1"/>
    <property type="molecule type" value="Genomic_DNA"/>
</dbReference>
<evidence type="ECO:0000256" key="3">
    <source>
        <dbReference type="ARBA" id="ARBA00022448"/>
    </source>
</evidence>
<dbReference type="InterPro" id="IPR011701">
    <property type="entry name" value="MFS"/>
</dbReference>
<feature type="transmembrane region" description="Helical" evidence="8">
    <location>
        <begin position="357"/>
        <end position="375"/>
    </location>
</feature>
<evidence type="ECO:0000313" key="10">
    <source>
        <dbReference type="EMBL" id="KDQ18789.1"/>
    </source>
</evidence>
<keyword evidence="5 8" id="KW-1133">Transmembrane helix</keyword>
<feature type="transmembrane region" description="Helical" evidence="8">
    <location>
        <begin position="543"/>
        <end position="562"/>
    </location>
</feature>
<dbReference type="PANTHER" id="PTHR23501:SF102">
    <property type="entry name" value="DRUG TRANSPORTER, PUTATIVE (AFU_ORTHOLOGUE AFUA_3G08530)-RELATED"/>
    <property type="match status" value="1"/>
</dbReference>
<feature type="transmembrane region" description="Helical" evidence="8">
    <location>
        <begin position="431"/>
        <end position="452"/>
    </location>
</feature>
<dbReference type="GO" id="GO:0022857">
    <property type="term" value="F:transmembrane transporter activity"/>
    <property type="evidence" value="ECO:0007669"/>
    <property type="project" value="InterPro"/>
</dbReference>
<gene>
    <name evidence="10" type="ORF">BOTBODRAFT_52046</name>
</gene>
<evidence type="ECO:0000256" key="8">
    <source>
        <dbReference type="SAM" id="Phobius"/>
    </source>
</evidence>
<feature type="transmembrane region" description="Helical" evidence="8">
    <location>
        <begin position="181"/>
        <end position="202"/>
    </location>
</feature>
<sequence length="602" mass="64834">MVPSTSPTVISQPSDGSTHQSQRSAYKAHGHPPVSEPPTSSSLSDEREVVPHNNIPLVLFGLMLTEFLAAMDQTIVATALPTIVARLGGGRNYSWVGSAYLLAGAALIPVYGKLADLVGRKLVFFPSIMVFLLGSALCGAAKSMTWLIVARAIQGLGCGGIVQLIHIIGADIVPLSERGKMGGAIGATWGIASVVGPLVGGAFTDHVSWRWCFWINLPTGGLAFLLLLFTLHLNPHKSSKTFKQHLREFDFLGLALLVAGIICILFGFQESQTKWRSAPTISLLSVGGTALITGAFYESATERSPIIPPRLFKTRTTGIILFTNFFHAIAFFSGAYYLPLYYQVLGASATIAGLKMIPFSFTMSAWAVAAGLIVNRMGDYRPVLWFSWGLAALGFGLMIKLSSTSPLSAPESFVLPFNDCLATNARLHYHWLSAAQVIFPMIAGTGIGGLFIPPMIGMQAAMPVKDQATSTAAFGLIRTLGSTIGVSIGQAIWSSELRKTIVNTISIGSSSEELADSIRQIAHIQPESLRQQVLHAYAKSVSFIWIVNTPMLGVCFFMALFLKSYSLNRKVAHEEEPQDSRTEPESHDQSDIEKSGQIQSPS</sequence>
<feature type="compositionally biased region" description="Polar residues" evidence="7">
    <location>
        <begin position="1"/>
        <end position="24"/>
    </location>
</feature>
<dbReference type="PROSITE" id="PS50850">
    <property type="entry name" value="MFS"/>
    <property type="match status" value="1"/>
</dbReference>
<feature type="compositionally biased region" description="Basic and acidic residues" evidence="7">
    <location>
        <begin position="572"/>
        <end position="594"/>
    </location>
</feature>
<feature type="transmembrane region" description="Helical" evidence="8">
    <location>
        <begin position="473"/>
        <end position="493"/>
    </location>
</feature>
<dbReference type="AlphaFoldDB" id="A0A067MT60"/>
<evidence type="ECO:0000256" key="1">
    <source>
        <dbReference type="ARBA" id="ARBA00004127"/>
    </source>
</evidence>
<proteinExistence type="inferred from homology"/>
<evidence type="ECO:0000313" key="11">
    <source>
        <dbReference type="Proteomes" id="UP000027195"/>
    </source>
</evidence>
<keyword evidence="4 8" id="KW-0812">Transmembrane</keyword>
<dbReference type="Proteomes" id="UP000027195">
    <property type="component" value="Unassembled WGS sequence"/>
</dbReference>
<evidence type="ECO:0000256" key="2">
    <source>
        <dbReference type="ARBA" id="ARBA00008335"/>
    </source>
</evidence>
<dbReference type="CDD" id="cd17502">
    <property type="entry name" value="MFS_Azr1_MDR_like"/>
    <property type="match status" value="1"/>
</dbReference>
<evidence type="ECO:0000256" key="4">
    <source>
        <dbReference type="ARBA" id="ARBA00022692"/>
    </source>
</evidence>
<comment type="similarity">
    <text evidence="2">Belongs to the major facilitator superfamily.</text>
</comment>
<feature type="domain" description="Major facilitator superfamily (MFS) profile" evidence="9">
    <location>
        <begin position="58"/>
        <end position="565"/>
    </location>
</feature>
<evidence type="ECO:0000259" key="9">
    <source>
        <dbReference type="PROSITE" id="PS50850"/>
    </source>
</evidence>
<feature type="transmembrane region" description="Helical" evidence="8">
    <location>
        <begin position="148"/>
        <end position="169"/>
    </location>
</feature>
<dbReference type="PANTHER" id="PTHR23501">
    <property type="entry name" value="MAJOR FACILITATOR SUPERFAMILY"/>
    <property type="match status" value="1"/>
</dbReference>
<dbReference type="GO" id="GO:0005886">
    <property type="term" value="C:plasma membrane"/>
    <property type="evidence" value="ECO:0007669"/>
    <property type="project" value="TreeGrafter"/>
</dbReference>
<dbReference type="InterPro" id="IPR036259">
    <property type="entry name" value="MFS_trans_sf"/>
</dbReference>
<feature type="transmembrane region" description="Helical" evidence="8">
    <location>
        <begin position="382"/>
        <end position="401"/>
    </location>
</feature>
<feature type="transmembrane region" description="Helical" evidence="8">
    <location>
        <begin position="92"/>
        <end position="111"/>
    </location>
</feature>
<keyword evidence="6 8" id="KW-0472">Membrane</keyword>
<feature type="transmembrane region" description="Helical" evidence="8">
    <location>
        <begin position="208"/>
        <end position="229"/>
    </location>
</feature>
<organism evidence="10 11">
    <name type="scientific">Botryobasidium botryosum (strain FD-172 SS1)</name>
    <dbReference type="NCBI Taxonomy" id="930990"/>
    <lineage>
        <taxon>Eukaryota</taxon>
        <taxon>Fungi</taxon>
        <taxon>Dikarya</taxon>
        <taxon>Basidiomycota</taxon>
        <taxon>Agaricomycotina</taxon>
        <taxon>Agaricomycetes</taxon>
        <taxon>Cantharellales</taxon>
        <taxon>Botryobasidiaceae</taxon>
        <taxon>Botryobasidium</taxon>
    </lineage>
</organism>